<sequence>MKDNQPLSSLNDIFGPVIVRYTRAQALEEGVLVDAGSLASEAGFQWPVALTRAVWEDCVAWQVTDNQRQLGQDPTGRLWDVLVMAVMAIRGSARGGNQLSFSLYRVPRDGVSTTADEVSLKLIVGPGDQGEPVITILQPHED</sequence>
<evidence type="ECO:0000313" key="2">
    <source>
        <dbReference type="Proteomes" id="UP000259273"/>
    </source>
</evidence>
<accession>A0A3C1KPS9</accession>
<name>A0A3C1KPS9_9GAMM</name>
<dbReference type="AlphaFoldDB" id="A0A3C1KPS9"/>
<dbReference type="Proteomes" id="UP000259273">
    <property type="component" value="Unassembled WGS sequence"/>
</dbReference>
<reference evidence="1 2" key="1">
    <citation type="journal article" date="2018" name="Nat. Biotechnol.">
        <title>A standardized bacterial taxonomy based on genome phylogeny substantially revises the tree of life.</title>
        <authorList>
            <person name="Parks D.H."/>
            <person name="Chuvochina M."/>
            <person name="Waite D.W."/>
            <person name="Rinke C."/>
            <person name="Skarshewski A."/>
            <person name="Chaumeil P.A."/>
            <person name="Hugenholtz P."/>
        </authorList>
    </citation>
    <scope>NUCLEOTIDE SEQUENCE [LARGE SCALE GENOMIC DNA]</scope>
    <source>
        <strain evidence="1">UBA9158</strain>
    </source>
</reference>
<proteinExistence type="predicted"/>
<comment type="caution">
    <text evidence="1">The sequence shown here is derived from an EMBL/GenBank/DDBJ whole genome shotgun (WGS) entry which is preliminary data.</text>
</comment>
<protein>
    <submittedName>
        <fullName evidence="1">Uncharacterized protein</fullName>
    </submittedName>
</protein>
<evidence type="ECO:0000313" key="1">
    <source>
        <dbReference type="EMBL" id="HAN28508.1"/>
    </source>
</evidence>
<dbReference type="Pfam" id="PF20213">
    <property type="entry name" value="DUF6573"/>
    <property type="match status" value="1"/>
</dbReference>
<organism evidence="1 2">
    <name type="scientific">Haliea salexigens</name>
    <dbReference type="NCBI Taxonomy" id="287487"/>
    <lineage>
        <taxon>Bacteria</taxon>
        <taxon>Pseudomonadati</taxon>
        <taxon>Pseudomonadota</taxon>
        <taxon>Gammaproteobacteria</taxon>
        <taxon>Cellvibrionales</taxon>
        <taxon>Halieaceae</taxon>
        <taxon>Haliea</taxon>
    </lineage>
</organism>
<dbReference type="InterPro" id="IPR046480">
    <property type="entry name" value="DUF6573"/>
</dbReference>
<dbReference type="EMBL" id="DMND01000171">
    <property type="protein sequence ID" value="HAN28508.1"/>
    <property type="molecule type" value="Genomic_DNA"/>
</dbReference>
<gene>
    <name evidence="1" type="ORF">DCP75_12455</name>
</gene>